<gene>
    <name evidence="3" type="ORF">THAOC_13158</name>
</gene>
<proteinExistence type="predicted"/>
<feature type="region of interest" description="Disordered" evidence="1">
    <location>
        <begin position="88"/>
        <end position="107"/>
    </location>
</feature>
<evidence type="ECO:0000256" key="1">
    <source>
        <dbReference type="SAM" id="MobiDB-lite"/>
    </source>
</evidence>
<protein>
    <recommendedName>
        <fullName evidence="2">DUF6743 domain-containing protein</fullName>
    </recommendedName>
</protein>
<dbReference type="Pfam" id="PF20528">
    <property type="entry name" value="DUF6743"/>
    <property type="match status" value="1"/>
</dbReference>
<evidence type="ECO:0000313" key="4">
    <source>
        <dbReference type="Proteomes" id="UP000266841"/>
    </source>
</evidence>
<organism evidence="3 4">
    <name type="scientific">Thalassiosira oceanica</name>
    <name type="common">Marine diatom</name>
    <dbReference type="NCBI Taxonomy" id="159749"/>
    <lineage>
        <taxon>Eukaryota</taxon>
        <taxon>Sar</taxon>
        <taxon>Stramenopiles</taxon>
        <taxon>Ochrophyta</taxon>
        <taxon>Bacillariophyta</taxon>
        <taxon>Coscinodiscophyceae</taxon>
        <taxon>Thalassiosirophycidae</taxon>
        <taxon>Thalassiosirales</taxon>
        <taxon>Thalassiosiraceae</taxon>
        <taxon>Thalassiosira</taxon>
    </lineage>
</organism>
<dbReference type="EMBL" id="AGNL01015361">
    <property type="protein sequence ID" value="EJK65943.1"/>
    <property type="molecule type" value="Genomic_DNA"/>
</dbReference>
<dbReference type="AlphaFoldDB" id="K0SI87"/>
<evidence type="ECO:0000259" key="2">
    <source>
        <dbReference type="Pfam" id="PF20528"/>
    </source>
</evidence>
<evidence type="ECO:0000313" key="3">
    <source>
        <dbReference type="EMBL" id="EJK65943.1"/>
    </source>
</evidence>
<dbReference type="InterPro" id="IPR046631">
    <property type="entry name" value="DUF6743"/>
</dbReference>
<reference evidence="3 4" key="1">
    <citation type="journal article" date="2012" name="Genome Biol.">
        <title>Genome and low-iron response of an oceanic diatom adapted to chronic iron limitation.</title>
        <authorList>
            <person name="Lommer M."/>
            <person name="Specht M."/>
            <person name="Roy A.S."/>
            <person name="Kraemer L."/>
            <person name="Andreson R."/>
            <person name="Gutowska M.A."/>
            <person name="Wolf J."/>
            <person name="Bergner S.V."/>
            <person name="Schilhabel M.B."/>
            <person name="Klostermeier U.C."/>
            <person name="Beiko R.G."/>
            <person name="Rosenstiel P."/>
            <person name="Hippler M."/>
            <person name="Laroche J."/>
        </authorList>
    </citation>
    <scope>NUCLEOTIDE SEQUENCE [LARGE SCALE GENOMIC DNA]</scope>
    <source>
        <strain evidence="3 4">CCMP1005</strain>
    </source>
</reference>
<dbReference type="Proteomes" id="UP000266841">
    <property type="component" value="Unassembled WGS sequence"/>
</dbReference>
<comment type="caution">
    <text evidence="3">The sequence shown here is derived from an EMBL/GenBank/DDBJ whole genome shotgun (WGS) entry which is preliminary data.</text>
</comment>
<sequence>MRTSKEWMREDTWHFEVEVLRIYGRQELWSHGFGARPVSDGPYQPVDAADVRRRVAFGARQDNEFAVRHCCVHRSRWSVVSGARVPRGTSKPLVTTSSASEREEAARPQIELSAVDLSPEKDLQHRLEVLALATDGEESCPMEGRPFQRLTETPSGAHLATMETRPGQHRRAVLAGSVQLGPLPCAGAPSISWAHSRSTGLVQLSATVRLHALVGKKDGHTFAPNEEMKLDARTCQDWF</sequence>
<name>K0SI87_THAOC</name>
<accession>K0SI87</accession>
<feature type="domain" description="DUF6743" evidence="2">
    <location>
        <begin position="7"/>
        <end position="84"/>
    </location>
</feature>
<keyword evidence="4" id="KW-1185">Reference proteome</keyword>